<sequence>MSTGQTNYQILKLYIDTIPFYGRDQNTAEIFISACDHFFKTLDINDPNLKSYLLRVIIGKLTDRAQILIGSRGETTDWPTTKQALRLTFGDQRNLECLEQDLISLFPNRNGPPLEFGKRIQIIFP</sequence>
<dbReference type="EMBL" id="JARPUR010000002">
    <property type="protein sequence ID" value="KAK4882385.1"/>
    <property type="molecule type" value="Genomic_DNA"/>
</dbReference>
<comment type="caution">
    <text evidence="1">The sequence shown here is derived from an EMBL/GenBank/DDBJ whole genome shotgun (WGS) entry which is preliminary data.</text>
</comment>
<evidence type="ECO:0000313" key="1">
    <source>
        <dbReference type="EMBL" id="KAK4882385.1"/>
    </source>
</evidence>
<reference evidence="2" key="1">
    <citation type="submission" date="2023-01" db="EMBL/GenBank/DDBJ databases">
        <title>Key to firefly adult light organ development and bioluminescence: homeobox transcription factors regulate luciferase expression and transportation to peroxisome.</title>
        <authorList>
            <person name="Fu X."/>
        </authorList>
    </citation>
    <scope>NUCLEOTIDE SEQUENCE [LARGE SCALE GENOMIC DNA]</scope>
</reference>
<name>A0AAN7P6X3_9COLE</name>
<protein>
    <submittedName>
        <fullName evidence="1">Uncharacterized protein</fullName>
    </submittedName>
</protein>
<gene>
    <name evidence="1" type="ORF">RN001_005704</name>
</gene>
<accession>A0AAN7P6X3</accession>
<dbReference type="AlphaFoldDB" id="A0AAN7P6X3"/>
<keyword evidence="2" id="KW-1185">Reference proteome</keyword>
<dbReference type="Proteomes" id="UP001353858">
    <property type="component" value="Unassembled WGS sequence"/>
</dbReference>
<proteinExistence type="predicted"/>
<evidence type="ECO:0000313" key="2">
    <source>
        <dbReference type="Proteomes" id="UP001353858"/>
    </source>
</evidence>
<organism evidence="1 2">
    <name type="scientific">Aquatica leii</name>
    <dbReference type="NCBI Taxonomy" id="1421715"/>
    <lineage>
        <taxon>Eukaryota</taxon>
        <taxon>Metazoa</taxon>
        <taxon>Ecdysozoa</taxon>
        <taxon>Arthropoda</taxon>
        <taxon>Hexapoda</taxon>
        <taxon>Insecta</taxon>
        <taxon>Pterygota</taxon>
        <taxon>Neoptera</taxon>
        <taxon>Endopterygota</taxon>
        <taxon>Coleoptera</taxon>
        <taxon>Polyphaga</taxon>
        <taxon>Elateriformia</taxon>
        <taxon>Elateroidea</taxon>
        <taxon>Lampyridae</taxon>
        <taxon>Luciolinae</taxon>
        <taxon>Aquatica</taxon>
    </lineage>
</organism>